<protein>
    <submittedName>
        <fullName evidence="2">(pine wood nematode) hypothetical protein</fullName>
    </submittedName>
</protein>
<comment type="caution">
    <text evidence="2">The sequence shown here is derived from an EMBL/GenBank/DDBJ whole genome shotgun (WGS) entry which is preliminary data.</text>
</comment>
<proteinExistence type="predicted"/>
<evidence type="ECO:0000313" key="3">
    <source>
        <dbReference type="Proteomes" id="UP000659654"/>
    </source>
</evidence>
<feature type="region of interest" description="Disordered" evidence="1">
    <location>
        <begin position="1"/>
        <end position="48"/>
    </location>
</feature>
<dbReference type="Proteomes" id="UP000659654">
    <property type="component" value="Unassembled WGS sequence"/>
</dbReference>
<evidence type="ECO:0000256" key="1">
    <source>
        <dbReference type="SAM" id="MobiDB-lite"/>
    </source>
</evidence>
<feature type="compositionally biased region" description="Basic and acidic residues" evidence="1">
    <location>
        <begin position="28"/>
        <end position="46"/>
    </location>
</feature>
<dbReference type="EMBL" id="CAJFCV020000001">
    <property type="protein sequence ID" value="CAG9089889.1"/>
    <property type="molecule type" value="Genomic_DNA"/>
</dbReference>
<gene>
    <name evidence="2" type="ORF">BXYJ_LOCUS2774</name>
</gene>
<feature type="region of interest" description="Disordered" evidence="1">
    <location>
        <begin position="109"/>
        <end position="130"/>
    </location>
</feature>
<name>A0A7I8XLT3_BURXY</name>
<reference evidence="2" key="1">
    <citation type="submission" date="2020-09" db="EMBL/GenBank/DDBJ databases">
        <authorList>
            <person name="Kikuchi T."/>
        </authorList>
    </citation>
    <scope>NUCLEOTIDE SEQUENCE</scope>
    <source>
        <strain evidence="2">Ka4C1</strain>
    </source>
</reference>
<dbReference type="EMBL" id="CAJFDI010000001">
    <property type="protein sequence ID" value="CAD5212146.1"/>
    <property type="molecule type" value="Genomic_DNA"/>
</dbReference>
<organism evidence="2 3">
    <name type="scientific">Bursaphelenchus xylophilus</name>
    <name type="common">Pinewood nematode worm</name>
    <name type="synonym">Aphelenchoides xylophilus</name>
    <dbReference type="NCBI Taxonomy" id="6326"/>
    <lineage>
        <taxon>Eukaryota</taxon>
        <taxon>Metazoa</taxon>
        <taxon>Ecdysozoa</taxon>
        <taxon>Nematoda</taxon>
        <taxon>Chromadorea</taxon>
        <taxon>Rhabditida</taxon>
        <taxon>Tylenchina</taxon>
        <taxon>Tylenchomorpha</taxon>
        <taxon>Aphelenchoidea</taxon>
        <taxon>Aphelenchoididae</taxon>
        <taxon>Bursaphelenchus</taxon>
    </lineage>
</organism>
<accession>A0A7I8XLT3</accession>
<evidence type="ECO:0000313" key="2">
    <source>
        <dbReference type="EMBL" id="CAD5212146.1"/>
    </source>
</evidence>
<dbReference type="AlphaFoldDB" id="A0A7I8XLT3"/>
<sequence>MAGGLDGGKLEARGVSRLFGNVEDNGGDDSKKGKPENKSKCDDHLGTDYTLENDTVRTHDFDKDNEHINSSHESPGVSWNDLILSGNPLNDGFDHKMHTSLDENSKDWRTVASESENPCPDSMRTFHANG</sequence>
<dbReference type="Proteomes" id="UP000582659">
    <property type="component" value="Unassembled WGS sequence"/>
</dbReference>
<keyword evidence="3" id="KW-1185">Reference proteome</keyword>